<keyword evidence="2" id="KW-0805">Transcription regulation</keyword>
<dbReference type="SUPFAM" id="SSF88659">
    <property type="entry name" value="Sigma3 and sigma4 domains of RNA polymerase sigma factors"/>
    <property type="match status" value="1"/>
</dbReference>
<protein>
    <submittedName>
        <fullName evidence="8">RNA polymerase sigma-70 factor, ECF subfamily</fullName>
    </submittedName>
</protein>
<evidence type="ECO:0000256" key="4">
    <source>
        <dbReference type="ARBA" id="ARBA00023125"/>
    </source>
</evidence>
<dbReference type="OrthoDB" id="9790423at2"/>
<dbReference type="Pfam" id="PF04542">
    <property type="entry name" value="Sigma70_r2"/>
    <property type="match status" value="1"/>
</dbReference>
<sequence length="216" mass="25531">MIDSRLSDSQLVSLYQNGNEEAFEMLLHRHKSRIYTAIYLIVKDRYTAEDLLQETFVKAINTIRGGRYNEEGKFLPWISRIAHNLAIDNFRKEKRYPEVVLEDGSRLFNSMEFAEESMEDKQIFKDTRTKLRDYIKELPTEQKQVLIMRHYLQMSFQEIAERTGVSINTALGRMRYALINLRKKMVKHRANDKNFYSNGLDQVFIPRDYGEGDEGD</sequence>
<evidence type="ECO:0000256" key="1">
    <source>
        <dbReference type="ARBA" id="ARBA00010641"/>
    </source>
</evidence>
<comment type="similarity">
    <text evidence="1">Belongs to the sigma-70 factor family. ECF subfamily.</text>
</comment>
<dbReference type="NCBIfam" id="TIGR02937">
    <property type="entry name" value="sigma70-ECF"/>
    <property type="match status" value="1"/>
</dbReference>
<keyword evidence="5" id="KW-0804">Transcription</keyword>
<dbReference type="GO" id="GO:0016987">
    <property type="term" value="F:sigma factor activity"/>
    <property type="evidence" value="ECO:0007669"/>
    <property type="project" value="UniProtKB-KW"/>
</dbReference>
<dbReference type="AlphaFoldDB" id="A0A1M5XNE4"/>
<dbReference type="GO" id="GO:0006352">
    <property type="term" value="P:DNA-templated transcription initiation"/>
    <property type="evidence" value="ECO:0007669"/>
    <property type="project" value="InterPro"/>
</dbReference>
<dbReference type="InterPro" id="IPR007627">
    <property type="entry name" value="RNA_pol_sigma70_r2"/>
</dbReference>
<reference evidence="8 9" key="1">
    <citation type="submission" date="2016-11" db="EMBL/GenBank/DDBJ databases">
        <authorList>
            <person name="Jaros S."/>
            <person name="Januszkiewicz K."/>
            <person name="Wedrychowicz H."/>
        </authorList>
    </citation>
    <scope>NUCLEOTIDE SEQUENCE [LARGE SCALE GENOMIC DNA]</scope>
    <source>
        <strain evidence="8 9">DSM 24574</strain>
    </source>
</reference>
<gene>
    <name evidence="8" type="ORF">SAMN04488109_6772</name>
</gene>
<accession>A0A1M5XNE4</accession>
<evidence type="ECO:0000259" key="7">
    <source>
        <dbReference type="Pfam" id="PF08281"/>
    </source>
</evidence>
<dbReference type="Proteomes" id="UP000184212">
    <property type="component" value="Unassembled WGS sequence"/>
</dbReference>
<keyword evidence="3" id="KW-0731">Sigma factor</keyword>
<evidence type="ECO:0000256" key="3">
    <source>
        <dbReference type="ARBA" id="ARBA00023082"/>
    </source>
</evidence>
<proteinExistence type="inferred from homology"/>
<dbReference type="InterPro" id="IPR014284">
    <property type="entry name" value="RNA_pol_sigma-70_dom"/>
</dbReference>
<dbReference type="InterPro" id="IPR013325">
    <property type="entry name" value="RNA_pol_sigma_r2"/>
</dbReference>
<feature type="domain" description="RNA polymerase sigma-70 region 2" evidence="6">
    <location>
        <begin position="26"/>
        <end position="95"/>
    </location>
</feature>
<dbReference type="InterPro" id="IPR039425">
    <property type="entry name" value="RNA_pol_sigma-70-like"/>
</dbReference>
<evidence type="ECO:0000313" key="8">
    <source>
        <dbReference type="EMBL" id="SHI01321.1"/>
    </source>
</evidence>
<evidence type="ECO:0000256" key="5">
    <source>
        <dbReference type="ARBA" id="ARBA00023163"/>
    </source>
</evidence>
<evidence type="ECO:0000313" key="9">
    <source>
        <dbReference type="Proteomes" id="UP000184212"/>
    </source>
</evidence>
<dbReference type="InterPro" id="IPR036388">
    <property type="entry name" value="WH-like_DNA-bd_sf"/>
</dbReference>
<name>A0A1M5XNE4_9BACT</name>
<dbReference type="InterPro" id="IPR013324">
    <property type="entry name" value="RNA_pol_sigma_r3/r4-like"/>
</dbReference>
<dbReference type="RefSeq" id="WP_073143351.1">
    <property type="nucleotide sequence ID" value="NZ_FQWQ01000006.1"/>
</dbReference>
<feature type="domain" description="RNA polymerase sigma factor 70 region 4 type 2" evidence="7">
    <location>
        <begin position="130"/>
        <end position="169"/>
    </location>
</feature>
<keyword evidence="9" id="KW-1185">Reference proteome</keyword>
<dbReference type="Gene3D" id="1.10.1740.10">
    <property type="match status" value="1"/>
</dbReference>
<dbReference type="PANTHER" id="PTHR43133:SF8">
    <property type="entry name" value="RNA POLYMERASE SIGMA FACTOR HI_1459-RELATED"/>
    <property type="match status" value="1"/>
</dbReference>
<dbReference type="EMBL" id="FQWQ01000006">
    <property type="protein sequence ID" value="SHI01321.1"/>
    <property type="molecule type" value="Genomic_DNA"/>
</dbReference>
<dbReference type="SUPFAM" id="SSF88946">
    <property type="entry name" value="Sigma2 domain of RNA polymerase sigma factors"/>
    <property type="match status" value="1"/>
</dbReference>
<dbReference type="PANTHER" id="PTHR43133">
    <property type="entry name" value="RNA POLYMERASE ECF-TYPE SIGMA FACTO"/>
    <property type="match status" value="1"/>
</dbReference>
<organism evidence="8 9">
    <name type="scientific">Chryseolinea serpens</name>
    <dbReference type="NCBI Taxonomy" id="947013"/>
    <lineage>
        <taxon>Bacteria</taxon>
        <taxon>Pseudomonadati</taxon>
        <taxon>Bacteroidota</taxon>
        <taxon>Cytophagia</taxon>
        <taxon>Cytophagales</taxon>
        <taxon>Fulvivirgaceae</taxon>
        <taxon>Chryseolinea</taxon>
    </lineage>
</organism>
<dbReference type="CDD" id="cd06171">
    <property type="entry name" value="Sigma70_r4"/>
    <property type="match status" value="1"/>
</dbReference>
<dbReference type="Gene3D" id="1.10.10.10">
    <property type="entry name" value="Winged helix-like DNA-binding domain superfamily/Winged helix DNA-binding domain"/>
    <property type="match status" value="1"/>
</dbReference>
<evidence type="ECO:0000256" key="2">
    <source>
        <dbReference type="ARBA" id="ARBA00023015"/>
    </source>
</evidence>
<dbReference type="GO" id="GO:0003677">
    <property type="term" value="F:DNA binding"/>
    <property type="evidence" value="ECO:0007669"/>
    <property type="project" value="UniProtKB-KW"/>
</dbReference>
<dbReference type="Pfam" id="PF08281">
    <property type="entry name" value="Sigma70_r4_2"/>
    <property type="match status" value="1"/>
</dbReference>
<evidence type="ECO:0000259" key="6">
    <source>
        <dbReference type="Pfam" id="PF04542"/>
    </source>
</evidence>
<dbReference type="STRING" id="947013.SAMN04488109_6772"/>
<dbReference type="InterPro" id="IPR013249">
    <property type="entry name" value="RNA_pol_sigma70_r4_t2"/>
</dbReference>
<keyword evidence="4" id="KW-0238">DNA-binding</keyword>